<keyword evidence="2" id="KW-1185">Reference proteome</keyword>
<dbReference type="AlphaFoldDB" id="A0AAV5UI72"/>
<proteinExistence type="predicted"/>
<feature type="non-terminal residue" evidence="1">
    <location>
        <position position="83"/>
    </location>
</feature>
<evidence type="ECO:0000313" key="1">
    <source>
        <dbReference type="EMBL" id="GMT05950.1"/>
    </source>
</evidence>
<gene>
    <name evidence="1" type="ORF">PENTCL1PPCAC_28124</name>
</gene>
<name>A0AAV5UI72_9BILA</name>
<protein>
    <submittedName>
        <fullName evidence="1">Uncharacterized protein</fullName>
    </submittedName>
</protein>
<evidence type="ECO:0000313" key="2">
    <source>
        <dbReference type="Proteomes" id="UP001432027"/>
    </source>
</evidence>
<reference evidence="1" key="1">
    <citation type="submission" date="2023-10" db="EMBL/GenBank/DDBJ databases">
        <title>Genome assembly of Pristionchus species.</title>
        <authorList>
            <person name="Yoshida K."/>
            <person name="Sommer R.J."/>
        </authorList>
    </citation>
    <scope>NUCLEOTIDE SEQUENCE</scope>
    <source>
        <strain evidence="1">RS0144</strain>
    </source>
</reference>
<accession>A0AAV5UI72</accession>
<organism evidence="1 2">
    <name type="scientific">Pristionchus entomophagus</name>
    <dbReference type="NCBI Taxonomy" id="358040"/>
    <lineage>
        <taxon>Eukaryota</taxon>
        <taxon>Metazoa</taxon>
        <taxon>Ecdysozoa</taxon>
        <taxon>Nematoda</taxon>
        <taxon>Chromadorea</taxon>
        <taxon>Rhabditida</taxon>
        <taxon>Rhabditina</taxon>
        <taxon>Diplogasteromorpha</taxon>
        <taxon>Diplogasteroidea</taxon>
        <taxon>Neodiplogasteridae</taxon>
        <taxon>Pristionchus</taxon>
    </lineage>
</organism>
<dbReference type="EMBL" id="BTSX01000006">
    <property type="protein sequence ID" value="GMT05950.1"/>
    <property type="molecule type" value="Genomic_DNA"/>
</dbReference>
<feature type="non-terminal residue" evidence="1">
    <location>
        <position position="1"/>
    </location>
</feature>
<sequence length="83" mass="8974">ESDIGLLESGRVIGAVSSDGDDLTILGQRGVDDSLDEVVLVCRLRSSKHSQSRPYLVEFGLVDQSLLISDSRVELAALKCEEI</sequence>
<dbReference type="Proteomes" id="UP001432027">
    <property type="component" value="Unassembled WGS sequence"/>
</dbReference>
<comment type="caution">
    <text evidence="1">The sequence shown here is derived from an EMBL/GenBank/DDBJ whole genome shotgun (WGS) entry which is preliminary data.</text>
</comment>